<dbReference type="AlphaFoldDB" id="A0A1W1VMK6"/>
<dbReference type="Proteomes" id="UP000192582">
    <property type="component" value="Unassembled WGS sequence"/>
</dbReference>
<dbReference type="EMBL" id="FWWU01000009">
    <property type="protein sequence ID" value="SMB94460.1"/>
    <property type="molecule type" value="Genomic_DNA"/>
</dbReference>
<gene>
    <name evidence="2" type="ORF">SAMN00790413_02392</name>
</gene>
<reference evidence="2 3" key="1">
    <citation type="submission" date="2017-04" db="EMBL/GenBank/DDBJ databases">
        <authorList>
            <person name="Afonso C.L."/>
            <person name="Miller P.J."/>
            <person name="Scott M.A."/>
            <person name="Spackman E."/>
            <person name="Goraichik I."/>
            <person name="Dimitrov K.M."/>
            <person name="Suarez D.L."/>
            <person name="Swayne D.E."/>
        </authorList>
    </citation>
    <scope>NUCLEOTIDE SEQUENCE [LARGE SCALE GENOMIC DNA]</scope>
    <source>
        <strain evidence="2 3">KR-140</strain>
    </source>
</reference>
<evidence type="ECO:0000256" key="1">
    <source>
        <dbReference type="SAM" id="MobiDB-lite"/>
    </source>
</evidence>
<accession>A0A1W1VMK6</accession>
<name>A0A1W1VMK6_9DEIO</name>
<evidence type="ECO:0000313" key="2">
    <source>
        <dbReference type="EMBL" id="SMB94460.1"/>
    </source>
</evidence>
<proteinExistence type="predicted"/>
<sequence>MARRVEGQGHPSRRHSPPCAFRFARRARSKRSPHVDPCPERTQAAWTDLTPLSRHQGPFVRRELLRRLRSGRSCLSVGERAEWAPTGPAACAGAKRPRVVACPQKNLTRAAGKQPGLALLLSGQLQRQAVARVLRPPPQPTNLSAAPSEILHTAVARNGVAPLGSSRRARSPRPARGSRSASGWRSGRSCSAIAAREEAGAEAREVARRLHPVPERAPVLAVMREVLLGRPIRSVALGRLLLALEASGGTAA</sequence>
<feature type="compositionally biased region" description="Low complexity" evidence="1">
    <location>
        <begin position="174"/>
        <end position="189"/>
    </location>
</feature>
<organism evidence="2 3">
    <name type="scientific">Deinococcus hopiensis KR-140</name>
    <dbReference type="NCBI Taxonomy" id="695939"/>
    <lineage>
        <taxon>Bacteria</taxon>
        <taxon>Thermotogati</taxon>
        <taxon>Deinococcota</taxon>
        <taxon>Deinococci</taxon>
        <taxon>Deinococcales</taxon>
        <taxon>Deinococcaceae</taxon>
        <taxon>Deinococcus</taxon>
    </lineage>
</organism>
<evidence type="ECO:0000313" key="3">
    <source>
        <dbReference type="Proteomes" id="UP000192582"/>
    </source>
</evidence>
<feature type="region of interest" description="Disordered" evidence="1">
    <location>
        <begin position="161"/>
        <end position="189"/>
    </location>
</feature>
<keyword evidence="3" id="KW-1185">Reference proteome</keyword>
<protein>
    <submittedName>
        <fullName evidence="2">Uncharacterized protein</fullName>
    </submittedName>
</protein>